<evidence type="ECO:0000256" key="3">
    <source>
        <dbReference type="ARBA" id="ARBA00022833"/>
    </source>
</evidence>
<dbReference type="AlphaFoldDB" id="A0A9K3LEM7"/>
<name>A0A9K3LEM7_9STRA</name>
<organism evidence="6 7">
    <name type="scientific">Nitzschia inconspicua</name>
    <dbReference type="NCBI Taxonomy" id="303405"/>
    <lineage>
        <taxon>Eukaryota</taxon>
        <taxon>Sar</taxon>
        <taxon>Stramenopiles</taxon>
        <taxon>Ochrophyta</taxon>
        <taxon>Bacillariophyta</taxon>
        <taxon>Bacillariophyceae</taxon>
        <taxon>Bacillariophycidae</taxon>
        <taxon>Bacillariales</taxon>
        <taxon>Bacillariaceae</taxon>
        <taxon>Nitzschia</taxon>
    </lineage>
</organism>
<keyword evidence="2 4" id="KW-0863">Zinc-finger</keyword>
<comment type="caution">
    <text evidence="6">The sequence shown here is derived from an EMBL/GenBank/DDBJ whole genome shotgun (WGS) entry which is preliminary data.</text>
</comment>
<keyword evidence="1" id="KW-0479">Metal-binding</keyword>
<dbReference type="PROSITE" id="PS50865">
    <property type="entry name" value="ZF_MYND_2"/>
    <property type="match status" value="1"/>
</dbReference>
<dbReference type="EMBL" id="JAGRRH010000013">
    <property type="protein sequence ID" value="KAG7360168.1"/>
    <property type="molecule type" value="Genomic_DNA"/>
</dbReference>
<keyword evidence="3" id="KW-0862">Zinc</keyword>
<evidence type="ECO:0000313" key="6">
    <source>
        <dbReference type="EMBL" id="KAG7360168.1"/>
    </source>
</evidence>
<reference evidence="6" key="1">
    <citation type="journal article" date="2021" name="Sci. Rep.">
        <title>Diploid genomic architecture of Nitzschia inconspicua, an elite biomass production diatom.</title>
        <authorList>
            <person name="Oliver A."/>
            <person name="Podell S."/>
            <person name="Pinowska A."/>
            <person name="Traller J.C."/>
            <person name="Smith S.R."/>
            <person name="McClure R."/>
            <person name="Beliaev A."/>
            <person name="Bohutskyi P."/>
            <person name="Hill E.A."/>
            <person name="Rabines A."/>
            <person name="Zheng H."/>
            <person name="Allen L.Z."/>
            <person name="Kuo A."/>
            <person name="Grigoriev I.V."/>
            <person name="Allen A.E."/>
            <person name="Hazlebeck D."/>
            <person name="Allen E.E."/>
        </authorList>
    </citation>
    <scope>NUCLEOTIDE SEQUENCE</scope>
    <source>
        <strain evidence="6">Hildebrandi</strain>
    </source>
</reference>
<dbReference type="PROSITE" id="PS01360">
    <property type="entry name" value="ZF_MYND_1"/>
    <property type="match status" value="1"/>
</dbReference>
<dbReference type="Pfam" id="PF01753">
    <property type="entry name" value="zf-MYND"/>
    <property type="match status" value="1"/>
</dbReference>
<dbReference type="GO" id="GO:0008270">
    <property type="term" value="F:zinc ion binding"/>
    <property type="evidence" value="ECO:0007669"/>
    <property type="project" value="UniProtKB-KW"/>
</dbReference>
<dbReference type="InterPro" id="IPR002893">
    <property type="entry name" value="Znf_MYND"/>
</dbReference>
<feature type="domain" description="MYND-type" evidence="5">
    <location>
        <begin position="282"/>
        <end position="321"/>
    </location>
</feature>
<sequence length="427" mass="49514">MSGTWWENSQIQISPLPSLELKGSVRYNEYHRQKDVALVRKLWPVAEEELPIFFADTSPKIQKKYRRVMKTHMPYWVSVFEWDAPCFESAQKIVKSIEDNIPKVNGRPVFGNFKEVWEMAFHHEMDVDWTLPYVMCQRYLLATCDHAASIDINMKMLKICNRQRRKEWSVPQSDEVQTVLELVRSKINLKIYEESVLQEARCAAAAIRLLLRDEDEKLIHPLKMISLHNNVGPVTVAGNVLRLAVLCKIRTRVARPIFSIDEINAYEKELGFGMYSSQKYKCATCSVPRSKMRLTRCKCERIWYCGEPCYREDWKNHKKTCRCVQQKNKSSSPVTYVDPKLYETLRANAMEGDGFLLGIQVVEESNVEYAMLCVHPLTNELFDPWTDTTFLPRENEGMQPSSDVSVKVDSRQTTFLVNVSDGYLVVG</sequence>
<keyword evidence="7" id="KW-1185">Reference proteome</keyword>
<proteinExistence type="predicted"/>
<accession>A0A9K3LEM7</accession>
<reference evidence="6" key="2">
    <citation type="submission" date="2021-04" db="EMBL/GenBank/DDBJ databases">
        <authorList>
            <person name="Podell S."/>
        </authorList>
    </citation>
    <scope>NUCLEOTIDE SEQUENCE</scope>
    <source>
        <strain evidence="6">Hildebrandi</strain>
    </source>
</reference>
<evidence type="ECO:0000259" key="5">
    <source>
        <dbReference type="PROSITE" id="PS50865"/>
    </source>
</evidence>
<evidence type="ECO:0000256" key="1">
    <source>
        <dbReference type="ARBA" id="ARBA00022723"/>
    </source>
</evidence>
<evidence type="ECO:0000313" key="7">
    <source>
        <dbReference type="Proteomes" id="UP000693970"/>
    </source>
</evidence>
<dbReference type="Proteomes" id="UP000693970">
    <property type="component" value="Unassembled WGS sequence"/>
</dbReference>
<evidence type="ECO:0000256" key="2">
    <source>
        <dbReference type="ARBA" id="ARBA00022771"/>
    </source>
</evidence>
<evidence type="ECO:0000256" key="4">
    <source>
        <dbReference type="PROSITE-ProRule" id="PRU00134"/>
    </source>
</evidence>
<gene>
    <name evidence="6" type="ORF">IV203_035267</name>
</gene>
<protein>
    <submittedName>
        <fullName evidence="6">MYND finger domain containing protein</fullName>
    </submittedName>
</protein>